<evidence type="ECO:0000313" key="4">
    <source>
        <dbReference type="Proteomes" id="UP000076837"/>
    </source>
</evidence>
<dbReference type="SUPFAM" id="SSF55347">
    <property type="entry name" value="Glyceraldehyde-3-phosphate dehydrogenase-like, C-terminal domain"/>
    <property type="match status" value="1"/>
</dbReference>
<dbReference type="PANTHER" id="PTHR43708">
    <property type="entry name" value="CONSERVED EXPRESSED OXIDOREDUCTASE (EUROFUNG)"/>
    <property type="match status" value="1"/>
</dbReference>
<dbReference type="GO" id="GO:0000166">
    <property type="term" value="F:nucleotide binding"/>
    <property type="evidence" value="ECO:0007669"/>
    <property type="project" value="InterPro"/>
</dbReference>
<dbReference type="Pfam" id="PF22685">
    <property type="entry name" value="Gal80p_C-like"/>
    <property type="match status" value="1"/>
</dbReference>
<evidence type="ECO:0000313" key="3">
    <source>
        <dbReference type="EMBL" id="KZM19234.1"/>
    </source>
</evidence>
<proteinExistence type="predicted"/>
<protein>
    <submittedName>
        <fullName evidence="3">Oxidoreductase</fullName>
    </submittedName>
</protein>
<feature type="domain" description="Gfo/Idh/MocA-like oxidoreductase N-terminal" evidence="1">
    <location>
        <begin position="9"/>
        <end position="138"/>
    </location>
</feature>
<keyword evidence="4" id="KW-1185">Reference proteome</keyword>
<dbReference type="Proteomes" id="UP000076837">
    <property type="component" value="Unassembled WGS sequence"/>
</dbReference>
<dbReference type="AlphaFoldDB" id="A0A162WVY9"/>
<dbReference type="InterPro" id="IPR036291">
    <property type="entry name" value="NAD(P)-bd_dom_sf"/>
</dbReference>
<dbReference type="InterPro" id="IPR051317">
    <property type="entry name" value="Gfo/Idh/MocA_oxidoreduct"/>
</dbReference>
<accession>A0A162WVY9</accession>
<organism evidence="3 4">
    <name type="scientific">Didymella rabiei</name>
    <name type="common">Chickpea ascochyta blight fungus</name>
    <name type="synonym">Mycosphaerella rabiei</name>
    <dbReference type="NCBI Taxonomy" id="5454"/>
    <lineage>
        <taxon>Eukaryota</taxon>
        <taxon>Fungi</taxon>
        <taxon>Dikarya</taxon>
        <taxon>Ascomycota</taxon>
        <taxon>Pezizomycotina</taxon>
        <taxon>Dothideomycetes</taxon>
        <taxon>Pleosporomycetidae</taxon>
        <taxon>Pleosporales</taxon>
        <taxon>Pleosporineae</taxon>
        <taxon>Didymellaceae</taxon>
        <taxon>Ascochyta</taxon>
    </lineage>
</organism>
<dbReference type="Gene3D" id="3.40.50.720">
    <property type="entry name" value="NAD(P)-binding Rossmann-like Domain"/>
    <property type="match status" value="1"/>
</dbReference>
<gene>
    <name evidence="3" type="ORF">ST47_g9633</name>
</gene>
<dbReference type="InterPro" id="IPR055080">
    <property type="entry name" value="Gal80p-like_C"/>
</dbReference>
<dbReference type="STRING" id="5454.A0A162WVY9"/>
<dbReference type="Gene3D" id="3.30.360.10">
    <property type="entry name" value="Dihydrodipicolinate Reductase, domain 2"/>
    <property type="match status" value="1"/>
</dbReference>
<reference evidence="3 4" key="1">
    <citation type="journal article" date="2016" name="Sci. Rep.">
        <title>Draft genome sequencing and secretome analysis of fungal phytopathogen Ascochyta rabiei provides insight into the necrotrophic effector repertoire.</title>
        <authorList>
            <person name="Verma S."/>
            <person name="Gazara R.K."/>
            <person name="Nizam S."/>
            <person name="Parween S."/>
            <person name="Chattopadhyay D."/>
            <person name="Verma P.K."/>
        </authorList>
    </citation>
    <scope>NUCLEOTIDE SEQUENCE [LARGE SCALE GENOMIC DNA]</scope>
    <source>
        <strain evidence="3 4">ArDII</strain>
    </source>
</reference>
<comment type="caution">
    <text evidence="3">The sequence shown here is derived from an EMBL/GenBank/DDBJ whole genome shotgun (WGS) entry which is preliminary data.</text>
</comment>
<dbReference type="PANTHER" id="PTHR43708:SF1">
    <property type="entry name" value="GALACTOSE_LACTOSE METABOLISM REGULATORY PROTEIN GAL80"/>
    <property type="match status" value="1"/>
</dbReference>
<feature type="domain" description="Gal80p-like C-terminal" evidence="2">
    <location>
        <begin position="145"/>
        <end position="298"/>
    </location>
</feature>
<dbReference type="SUPFAM" id="SSF51735">
    <property type="entry name" value="NAD(P)-binding Rossmann-fold domains"/>
    <property type="match status" value="1"/>
</dbReference>
<name>A0A162WVY9_DIDRA</name>
<evidence type="ECO:0000259" key="1">
    <source>
        <dbReference type="Pfam" id="PF01408"/>
    </source>
</evidence>
<dbReference type="Pfam" id="PF01408">
    <property type="entry name" value="GFO_IDH_MocA"/>
    <property type="match status" value="1"/>
</dbReference>
<dbReference type="EMBL" id="JYNV01000297">
    <property type="protein sequence ID" value="KZM19234.1"/>
    <property type="molecule type" value="Genomic_DNA"/>
</dbReference>
<evidence type="ECO:0000259" key="2">
    <source>
        <dbReference type="Pfam" id="PF22685"/>
    </source>
</evidence>
<sequence length="383" mass="42011">MVAKPHPLRTALIGLSSTAATSWAAVAHLPSLLAEEGQSRFSIKALLNSSTEAAQSAIETYQLPSDTKAYGSPEDLAADPDIDLVICNTRVDKHYEVIIDSVRAGKDVFVEWPIAATQEQIQDLVDAAKQSGSRVAVGLQRRWNPIVTKVKELLNGSDARLGKVLSAEVRMFGATNDRDTLPVGLKYFAQKEVGGNAITTALDTLLSVIGDVELQTVQAKTQIQRPNNRIRDPSTKEVVELITSNVPDLLSFNARLEPSSHTLGDATLAFFFRRGQPFPGTSFWTWAINFQHGEIRVDSPSTSFFEASEHDKPITIHVHHFDDDSLEKVEWSWSSEQLKLPLLARSTSATLYAFADGRPAGDGWVNLEDAARRAVLIEKLLNA</sequence>
<dbReference type="InterPro" id="IPR000683">
    <property type="entry name" value="Gfo/Idh/MocA-like_OxRdtase_N"/>
</dbReference>